<evidence type="ECO:0000313" key="3">
    <source>
        <dbReference type="EMBL" id="OYD55115.1"/>
    </source>
</evidence>
<reference evidence="3 4" key="1">
    <citation type="submission" date="2017-07" db="EMBL/GenBank/DDBJ databases">
        <title>Thauera sp. KNDSS-Mac4 genome sequence and assembly.</title>
        <authorList>
            <person name="Mayilraj S."/>
        </authorList>
    </citation>
    <scope>NUCLEOTIDE SEQUENCE [LARGE SCALE GENOMIC DNA]</scope>
    <source>
        <strain evidence="3 4">KNDSS-Mac4</strain>
    </source>
</reference>
<dbReference type="InterPro" id="IPR002645">
    <property type="entry name" value="STAS_dom"/>
</dbReference>
<keyword evidence="4" id="KW-1185">Reference proteome</keyword>
<dbReference type="Pfam" id="PF13466">
    <property type="entry name" value="STAS_2"/>
    <property type="match status" value="1"/>
</dbReference>
<gene>
    <name evidence="3" type="ORF">CGK74_02625</name>
</gene>
<feature type="domain" description="STAS" evidence="2">
    <location>
        <begin position="304"/>
        <end position="391"/>
    </location>
</feature>
<organism evidence="3 4">
    <name type="scientific">Thauera propionica</name>
    <dbReference type="NCBI Taxonomy" id="2019431"/>
    <lineage>
        <taxon>Bacteria</taxon>
        <taxon>Pseudomonadati</taxon>
        <taxon>Pseudomonadota</taxon>
        <taxon>Betaproteobacteria</taxon>
        <taxon>Rhodocyclales</taxon>
        <taxon>Zoogloeaceae</taxon>
        <taxon>Thauera</taxon>
    </lineage>
</organism>
<dbReference type="InterPro" id="IPR036513">
    <property type="entry name" value="STAS_dom_sf"/>
</dbReference>
<dbReference type="Proteomes" id="UP000215181">
    <property type="component" value="Unassembled WGS sequence"/>
</dbReference>
<evidence type="ECO:0000313" key="4">
    <source>
        <dbReference type="Proteomes" id="UP000215181"/>
    </source>
</evidence>
<comment type="caution">
    <text evidence="3">The sequence shown here is derived from an EMBL/GenBank/DDBJ whole genome shotgun (WGS) entry which is preliminary data.</text>
</comment>
<dbReference type="EMBL" id="NOIH01000003">
    <property type="protein sequence ID" value="OYD55115.1"/>
    <property type="molecule type" value="Genomic_DNA"/>
</dbReference>
<evidence type="ECO:0000259" key="2">
    <source>
        <dbReference type="PROSITE" id="PS50801"/>
    </source>
</evidence>
<feature type="region of interest" description="Disordered" evidence="1">
    <location>
        <begin position="272"/>
        <end position="299"/>
    </location>
</feature>
<proteinExistence type="predicted"/>
<dbReference type="OrthoDB" id="5298269at2"/>
<dbReference type="AlphaFoldDB" id="A0A235F359"/>
<sequence>MALPFFGRKPTGSIAPEGKGPSAKGDSFSLPPPPTELSELDFTATEAGRGLVAVEVQEVGAGIGAAYEEAAVLYANGNVAEAEQVLVATLDEPSSNPGEGLWMMLLDLYRLTGKRQQFESRVLDYATRFERSPPPWVDLSASVAKPAQPRPSTVSLAGSLSAQAEAQLRQIAVAARRTGSARIDVGRLKGLGDGACGQLRAVLDELAAERIKVTLANVGPLAQELAKRVEAGRAEDRDTWLLLLELLQHSGDQERFENLAIDYAVTFEESPPSWKDLPPPAAPVAATAPVTTPAPQSANEQDGFVLEGELCGASNDALKRFAAYVADRREVAVDCTQLRRLDFVCAGQLFNILATLQAQGKLVGLRNVNAMVAALLRVMSVDQVAHVTLRS</sequence>
<dbReference type="InterPro" id="IPR058548">
    <property type="entry name" value="MlaB-like_STAS"/>
</dbReference>
<dbReference type="RefSeq" id="WP_094266962.1">
    <property type="nucleotide sequence ID" value="NZ_JAQVFK010000138.1"/>
</dbReference>
<dbReference type="PROSITE" id="PS50801">
    <property type="entry name" value="STAS"/>
    <property type="match status" value="1"/>
</dbReference>
<dbReference type="Gene3D" id="3.30.750.24">
    <property type="entry name" value="STAS domain"/>
    <property type="match status" value="1"/>
</dbReference>
<feature type="region of interest" description="Disordered" evidence="1">
    <location>
        <begin position="1"/>
        <end position="34"/>
    </location>
</feature>
<evidence type="ECO:0000256" key="1">
    <source>
        <dbReference type="SAM" id="MobiDB-lite"/>
    </source>
</evidence>
<feature type="compositionally biased region" description="Low complexity" evidence="1">
    <location>
        <begin position="283"/>
        <end position="295"/>
    </location>
</feature>
<protein>
    <submittedName>
        <fullName evidence="3">Sulfate transporter</fullName>
    </submittedName>
</protein>
<dbReference type="SUPFAM" id="SSF52091">
    <property type="entry name" value="SpoIIaa-like"/>
    <property type="match status" value="1"/>
</dbReference>
<accession>A0A235F359</accession>
<name>A0A235F359_9RHOO</name>